<feature type="domain" description="Thiamine-binding protein" evidence="1">
    <location>
        <begin position="5"/>
        <end position="75"/>
    </location>
</feature>
<evidence type="ECO:0000313" key="3">
    <source>
        <dbReference type="Proteomes" id="UP001314796"/>
    </source>
</evidence>
<dbReference type="RefSeq" id="WP_204403924.1">
    <property type="nucleotide sequence ID" value="NZ_JAFBEE010000023.1"/>
</dbReference>
<reference evidence="2 3" key="1">
    <citation type="submission" date="2021-01" db="EMBL/GenBank/DDBJ databases">
        <title>Genomic Encyclopedia of Type Strains, Phase IV (KMG-IV): sequencing the most valuable type-strain genomes for metagenomic binning, comparative biology and taxonomic classification.</title>
        <authorList>
            <person name="Goeker M."/>
        </authorList>
    </citation>
    <scope>NUCLEOTIDE SEQUENCE [LARGE SCALE GENOMIC DNA]</scope>
    <source>
        <strain evidence="2 3">DSM 25890</strain>
    </source>
</reference>
<comment type="caution">
    <text evidence="2">The sequence shown here is derived from an EMBL/GenBank/DDBJ whole genome shotgun (WGS) entry which is preliminary data.</text>
</comment>
<gene>
    <name evidence="2" type="ORF">JOC73_002640</name>
</gene>
<organism evidence="2 3">
    <name type="scientific">Alkaliphilus hydrothermalis</name>
    <dbReference type="NCBI Taxonomy" id="1482730"/>
    <lineage>
        <taxon>Bacteria</taxon>
        <taxon>Bacillati</taxon>
        <taxon>Bacillota</taxon>
        <taxon>Clostridia</taxon>
        <taxon>Peptostreptococcales</taxon>
        <taxon>Natronincolaceae</taxon>
        <taxon>Alkaliphilus</taxon>
    </lineage>
</organism>
<dbReference type="EMBL" id="JAFBEE010000023">
    <property type="protein sequence ID" value="MBM7616064.1"/>
    <property type="molecule type" value="Genomic_DNA"/>
</dbReference>
<dbReference type="Gene3D" id="3.30.70.930">
    <property type="match status" value="1"/>
</dbReference>
<protein>
    <submittedName>
        <fullName evidence="2">Uncharacterized protein YqgV (UPF0045/DUF77 family)</fullName>
    </submittedName>
</protein>
<dbReference type="Pfam" id="PF01910">
    <property type="entry name" value="Thiamine_BP"/>
    <property type="match status" value="1"/>
</dbReference>
<sequence length="79" mass="8731">MRIHAEVALYPLKTNNATQVINDSISTLQNQRVSYNVGSMDTHIQGNDEEVWNSLKSLFNQAKHAGEVSMVVTITNAAD</sequence>
<dbReference type="InterPro" id="IPR029756">
    <property type="entry name" value="MTH1187/YkoF-like"/>
</dbReference>
<keyword evidence="3" id="KW-1185">Reference proteome</keyword>
<dbReference type="SUPFAM" id="SSF89957">
    <property type="entry name" value="MTH1187/YkoF-like"/>
    <property type="match status" value="1"/>
</dbReference>
<proteinExistence type="predicted"/>
<dbReference type="Proteomes" id="UP001314796">
    <property type="component" value="Unassembled WGS sequence"/>
</dbReference>
<name>A0ABS2NSX1_9FIRM</name>
<accession>A0ABS2NSX1</accession>
<evidence type="ECO:0000313" key="2">
    <source>
        <dbReference type="EMBL" id="MBM7616064.1"/>
    </source>
</evidence>
<evidence type="ECO:0000259" key="1">
    <source>
        <dbReference type="Pfam" id="PF01910"/>
    </source>
</evidence>
<dbReference type="InterPro" id="IPR002767">
    <property type="entry name" value="Thiamine_BP"/>
</dbReference>